<dbReference type="PROSITE" id="PS51257">
    <property type="entry name" value="PROKAR_LIPOPROTEIN"/>
    <property type="match status" value="1"/>
</dbReference>
<keyword evidence="1 3" id="KW-0145">Chemotaxis</keyword>
<proteinExistence type="inferred from homology"/>
<evidence type="ECO:0000313" key="5">
    <source>
        <dbReference type="Proteomes" id="UP001589858"/>
    </source>
</evidence>
<comment type="function">
    <text evidence="3">Probably deamidates glutamine residues to glutamate on methyl-accepting chemotaxis receptors (MCPs), playing an important role in chemotaxis.</text>
</comment>
<dbReference type="RefSeq" id="WP_267222573.1">
    <property type="nucleotide sequence ID" value="NZ_JAPCWC010000016.1"/>
</dbReference>
<dbReference type="InterPro" id="IPR005659">
    <property type="entry name" value="Chemorcpt_Glu_NH3ase_CheD"/>
</dbReference>
<comment type="similarity">
    <text evidence="3">Belongs to the CheD family.</text>
</comment>
<dbReference type="SUPFAM" id="SSF64438">
    <property type="entry name" value="CNF1/YfiH-like putative cysteine hydrolases"/>
    <property type="match status" value="1"/>
</dbReference>
<comment type="catalytic activity">
    <reaction evidence="3">
        <text>L-glutaminyl-[protein] + H2O = L-glutamyl-[protein] + NH4(+)</text>
        <dbReference type="Rhea" id="RHEA:16441"/>
        <dbReference type="Rhea" id="RHEA-COMP:10207"/>
        <dbReference type="Rhea" id="RHEA-COMP:10208"/>
        <dbReference type="ChEBI" id="CHEBI:15377"/>
        <dbReference type="ChEBI" id="CHEBI:28938"/>
        <dbReference type="ChEBI" id="CHEBI:29973"/>
        <dbReference type="ChEBI" id="CHEBI:30011"/>
        <dbReference type="EC" id="3.5.1.44"/>
    </reaction>
</comment>
<dbReference type="CDD" id="cd16352">
    <property type="entry name" value="CheD"/>
    <property type="match status" value="1"/>
</dbReference>
<dbReference type="Pfam" id="PF03975">
    <property type="entry name" value="CheD"/>
    <property type="match status" value="1"/>
</dbReference>
<dbReference type="InterPro" id="IPR011324">
    <property type="entry name" value="Cytotoxic_necrot_fac-like_cat"/>
</dbReference>
<dbReference type="EMBL" id="JBHLTM010000070">
    <property type="protein sequence ID" value="MFC0686507.1"/>
    <property type="molecule type" value="Genomic_DNA"/>
</dbReference>
<name>A0ABV6SB89_9SPHN</name>
<evidence type="ECO:0000256" key="2">
    <source>
        <dbReference type="ARBA" id="ARBA00022801"/>
    </source>
</evidence>
<keyword evidence="2 3" id="KW-0378">Hydrolase</keyword>
<dbReference type="Gene3D" id="3.30.1330.200">
    <property type="match status" value="1"/>
</dbReference>
<evidence type="ECO:0000313" key="4">
    <source>
        <dbReference type="EMBL" id="MFC0686507.1"/>
    </source>
</evidence>
<comment type="caution">
    <text evidence="4">The sequence shown here is derived from an EMBL/GenBank/DDBJ whole genome shotgun (WGS) entry which is preliminary data.</text>
</comment>
<evidence type="ECO:0000256" key="1">
    <source>
        <dbReference type="ARBA" id="ARBA00022500"/>
    </source>
</evidence>
<dbReference type="PANTHER" id="PTHR35147">
    <property type="entry name" value="CHEMORECEPTOR GLUTAMINE DEAMIDASE CHED-RELATED"/>
    <property type="match status" value="1"/>
</dbReference>
<dbReference type="PANTHER" id="PTHR35147:SF3">
    <property type="entry name" value="CHEMORECEPTOR GLUTAMINE DEAMIDASE CHED 1-RELATED"/>
    <property type="match status" value="1"/>
</dbReference>
<dbReference type="HAMAP" id="MF_01440">
    <property type="entry name" value="CheD"/>
    <property type="match status" value="1"/>
</dbReference>
<organism evidence="4 5">
    <name type="scientific">Novosphingobium clariflavum</name>
    <dbReference type="NCBI Taxonomy" id="2029884"/>
    <lineage>
        <taxon>Bacteria</taxon>
        <taxon>Pseudomonadati</taxon>
        <taxon>Pseudomonadota</taxon>
        <taxon>Alphaproteobacteria</taxon>
        <taxon>Sphingomonadales</taxon>
        <taxon>Sphingomonadaceae</taxon>
        <taxon>Novosphingobium</taxon>
    </lineage>
</organism>
<protein>
    <recommendedName>
        <fullName evidence="3">Probable chemoreceptor glutamine deamidase CheD</fullName>
        <ecNumber evidence="3">3.5.1.44</ecNumber>
    </recommendedName>
</protein>
<accession>A0ABV6SB89</accession>
<keyword evidence="5" id="KW-1185">Reference proteome</keyword>
<reference evidence="4 5" key="1">
    <citation type="submission" date="2024-09" db="EMBL/GenBank/DDBJ databases">
        <authorList>
            <person name="Sun Q."/>
            <person name="Mori K."/>
        </authorList>
    </citation>
    <scope>NUCLEOTIDE SEQUENCE [LARGE SCALE GENOMIC DNA]</scope>
    <source>
        <strain evidence="4 5">CICC 11035S</strain>
    </source>
</reference>
<gene>
    <name evidence="3" type="primary">cheD</name>
    <name evidence="4" type="ORF">ACFFF8_18130</name>
</gene>
<dbReference type="InterPro" id="IPR038592">
    <property type="entry name" value="CheD-like_sf"/>
</dbReference>
<dbReference type="EC" id="3.5.1.44" evidence="3"/>
<dbReference type="Proteomes" id="UP001589858">
    <property type="component" value="Unassembled WGS sequence"/>
</dbReference>
<evidence type="ECO:0000256" key="3">
    <source>
        <dbReference type="HAMAP-Rule" id="MF_01440"/>
    </source>
</evidence>
<sequence length="176" mass="18873">MRRVPIVQGEYHVAVQGGVVISTLLGSCVAACIQDPVARVGGMNHFLLGEPGSDSPVTPAEMQRYGVHAMELLINALMQRGAQRSRLRGHLYGGANIVAGLGGIGTKNGEFARNFLRTEGIPVDHCDLGGTQARKVEFMPFEGRVRSMLVKDQPLPPIVRPAPVAAPQHTGELELF</sequence>